<feature type="compositionally biased region" description="Polar residues" evidence="1">
    <location>
        <begin position="53"/>
        <end position="86"/>
    </location>
</feature>
<feature type="region of interest" description="Disordered" evidence="1">
    <location>
        <begin position="1"/>
        <end position="86"/>
    </location>
</feature>
<feature type="compositionally biased region" description="Basic and acidic residues" evidence="1">
    <location>
        <begin position="308"/>
        <end position="317"/>
    </location>
</feature>
<feature type="compositionally biased region" description="Basic and acidic residues" evidence="1">
    <location>
        <begin position="332"/>
        <end position="389"/>
    </location>
</feature>
<dbReference type="AlphaFoldDB" id="A0A7S1D4X8"/>
<feature type="region of interest" description="Disordered" evidence="1">
    <location>
        <begin position="186"/>
        <end position="459"/>
    </location>
</feature>
<sequence>MPDSEVNIKNVKVMMGRGQELEEEDPGSKLPSQVEVQPDGGDTETDVPPVPSVTRQSASSSWRVSAVGGSTNGSNPRSQRSQGAQAEGQQYLVAAAVIEDESPLVQPYKDEILKLIITLPVDGQTQNVQFDFHLVEDDPVQVAREMVTELGIPLDAVLEISGTVSALARQARMKQGEYHKRLGEISAPTDQSNHGQFPPETKFSSGQSSLSAHHDSSESGAANGPAVPPSQGQIPLSSALVDETSSSGVPQSSSLSGQATTPSPPIAERNQHINLPSKHEQPSSSEVSPGKNGAHEESGEDDNEIDEELRKLDEEFQKNLQRTKKVFVNRMDNLHRSKQEKEAQHQKTLEKHEKERLEFEKRVQQEAIEQNRRLEQLKREHDRKREVLAKKQAQASSQNQAQHGALLPQAPETLQNHDRPQNVDNANATLTPVTSYVHGRSTSSDSSVGVGSTVRPPAR</sequence>
<accession>A0A7S1D4X8</accession>
<feature type="compositionally biased region" description="Polar residues" evidence="1">
    <location>
        <begin position="422"/>
        <end position="434"/>
    </location>
</feature>
<feature type="compositionally biased region" description="Low complexity" evidence="1">
    <location>
        <begin position="390"/>
        <end position="402"/>
    </location>
</feature>
<reference evidence="2" key="1">
    <citation type="submission" date="2021-01" db="EMBL/GenBank/DDBJ databases">
        <authorList>
            <person name="Corre E."/>
            <person name="Pelletier E."/>
            <person name="Niang G."/>
            <person name="Scheremetjew M."/>
            <person name="Finn R."/>
            <person name="Kale V."/>
            <person name="Holt S."/>
            <person name="Cochrane G."/>
            <person name="Meng A."/>
            <person name="Brown T."/>
            <person name="Cohen L."/>
        </authorList>
    </citation>
    <scope>NUCLEOTIDE SEQUENCE</scope>
    <source>
        <strain evidence="2">ECT3854</strain>
    </source>
</reference>
<evidence type="ECO:0000256" key="1">
    <source>
        <dbReference type="SAM" id="MobiDB-lite"/>
    </source>
</evidence>
<gene>
    <name evidence="2" type="ORF">CTEN0397_LOCUS7994</name>
</gene>
<name>A0A7S1D4X8_CYCTE</name>
<feature type="compositionally biased region" description="Low complexity" evidence="1">
    <location>
        <begin position="439"/>
        <end position="459"/>
    </location>
</feature>
<protein>
    <submittedName>
        <fullName evidence="2">Uncharacterized protein</fullName>
    </submittedName>
</protein>
<organism evidence="2">
    <name type="scientific">Cyclophora tenuis</name>
    <name type="common">Marine diatom</name>
    <dbReference type="NCBI Taxonomy" id="216820"/>
    <lineage>
        <taxon>Eukaryota</taxon>
        <taxon>Sar</taxon>
        <taxon>Stramenopiles</taxon>
        <taxon>Ochrophyta</taxon>
        <taxon>Bacillariophyta</taxon>
        <taxon>Fragilariophyceae</taxon>
        <taxon>Fragilariophycidae</taxon>
        <taxon>Cyclophorales</taxon>
        <taxon>Cyclophoraceae</taxon>
        <taxon>Cyclophora</taxon>
    </lineage>
</organism>
<dbReference type="EMBL" id="HBFW01012475">
    <property type="protein sequence ID" value="CAD8936947.1"/>
    <property type="molecule type" value="Transcribed_RNA"/>
</dbReference>
<feature type="compositionally biased region" description="Low complexity" evidence="1">
    <location>
        <begin position="245"/>
        <end position="256"/>
    </location>
</feature>
<proteinExistence type="predicted"/>
<feature type="compositionally biased region" description="Acidic residues" evidence="1">
    <location>
        <begin position="298"/>
        <end position="307"/>
    </location>
</feature>
<evidence type="ECO:0000313" key="2">
    <source>
        <dbReference type="EMBL" id="CAD8936947.1"/>
    </source>
</evidence>